<accession>A0A246JIW8</accession>
<dbReference type="Proteomes" id="UP000197468">
    <property type="component" value="Unassembled WGS sequence"/>
</dbReference>
<proteinExistence type="predicted"/>
<feature type="region of interest" description="Disordered" evidence="1">
    <location>
        <begin position="106"/>
        <end position="125"/>
    </location>
</feature>
<evidence type="ECO:0000256" key="1">
    <source>
        <dbReference type="SAM" id="MobiDB-lite"/>
    </source>
</evidence>
<feature type="compositionally biased region" description="Low complexity" evidence="1">
    <location>
        <begin position="242"/>
        <end position="259"/>
    </location>
</feature>
<organism evidence="2 3">
    <name type="scientific">Roseateles aquatilis</name>
    <dbReference type="NCBI Taxonomy" id="431061"/>
    <lineage>
        <taxon>Bacteria</taxon>
        <taxon>Pseudomonadati</taxon>
        <taxon>Pseudomonadota</taxon>
        <taxon>Betaproteobacteria</taxon>
        <taxon>Burkholderiales</taxon>
        <taxon>Sphaerotilaceae</taxon>
        <taxon>Roseateles</taxon>
    </lineage>
</organism>
<evidence type="ECO:0000313" key="2">
    <source>
        <dbReference type="EMBL" id="OWQ92199.1"/>
    </source>
</evidence>
<keyword evidence="3" id="KW-1185">Reference proteome</keyword>
<protein>
    <submittedName>
        <fullName evidence="2">Uncharacterized protein</fullName>
    </submittedName>
</protein>
<gene>
    <name evidence="2" type="ORF">CDN99_07615</name>
</gene>
<sequence length="289" mass="31467">MPSTKLTTGAYLFGPNADADHGFDERRTQNRERAHVTGRCLDVTGHDMVDPRAALEEVAGLSMDAAWWREELDVMGKGDALYQDMEAARKVWGEWETWLEGASMPKPLSKEERRRGMSDAPPKLSGSIAHALGEDYRLYKTLESHCRVRLGRGGRDERLGAERTRLAGPSKVVARPSVMAVNATAAPAERVLHPAVARIDSIGIAYPPNLDRFRSSAWNAAHAPVEPSAPPASMLYPLTPTAPSRSMSTAHSSMASMQSRYFSAQDETSTRRPGADPAGATSDRGSPRS</sequence>
<feature type="compositionally biased region" description="Basic and acidic residues" evidence="1">
    <location>
        <begin position="108"/>
        <end position="117"/>
    </location>
</feature>
<comment type="caution">
    <text evidence="2">The sequence shown here is derived from an EMBL/GenBank/DDBJ whole genome shotgun (WGS) entry which is preliminary data.</text>
</comment>
<name>A0A246JIW8_9BURK</name>
<feature type="region of interest" description="Disordered" evidence="1">
    <location>
        <begin position="228"/>
        <end position="289"/>
    </location>
</feature>
<dbReference type="EMBL" id="NIOF01000002">
    <property type="protein sequence ID" value="OWQ92199.1"/>
    <property type="molecule type" value="Genomic_DNA"/>
</dbReference>
<evidence type="ECO:0000313" key="3">
    <source>
        <dbReference type="Proteomes" id="UP000197468"/>
    </source>
</evidence>
<dbReference type="AlphaFoldDB" id="A0A246JIW8"/>
<reference evidence="2 3" key="1">
    <citation type="journal article" date="2008" name="Int. J. Syst. Evol. Microbiol.">
        <title>Description of Roseateles aquatilis sp. nov. and Roseateles terrae sp. nov., in the class Betaproteobacteria, and emended description of the genus Roseateles.</title>
        <authorList>
            <person name="Gomila M."/>
            <person name="Bowien B."/>
            <person name="Falsen E."/>
            <person name="Moore E.R."/>
            <person name="Lalucat J."/>
        </authorList>
    </citation>
    <scope>NUCLEOTIDE SEQUENCE [LARGE SCALE GENOMIC DNA]</scope>
    <source>
        <strain evidence="2 3">CCUG 48205</strain>
    </source>
</reference>
<dbReference type="RefSeq" id="WP_088384193.1">
    <property type="nucleotide sequence ID" value="NZ_NIOF01000002.1"/>
</dbReference>